<feature type="compositionally biased region" description="Basic and acidic residues" evidence="1">
    <location>
        <begin position="60"/>
        <end position="90"/>
    </location>
</feature>
<organism evidence="2 3">
    <name type="scientific">Zopfia rhizophila CBS 207.26</name>
    <dbReference type="NCBI Taxonomy" id="1314779"/>
    <lineage>
        <taxon>Eukaryota</taxon>
        <taxon>Fungi</taxon>
        <taxon>Dikarya</taxon>
        <taxon>Ascomycota</taxon>
        <taxon>Pezizomycotina</taxon>
        <taxon>Dothideomycetes</taxon>
        <taxon>Dothideomycetes incertae sedis</taxon>
        <taxon>Zopfiaceae</taxon>
        <taxon>Zopfia</taxon>
    </lineage>
</organism>
<protein>
    <submittedName>
        <fullName evidence="2">Uncharacterized protein</fullName>
    </submittedName>
</protein>
<sequence>MAEIEYEKEDAFQLFGPTQRHNSQEAFKLTDSHQFPTIAIMLEHWSRWESKAKNNLPFLRDTDAPPKFGRPLDPESHPKQESVEGDADAQKLSDRCDRRVMVTRILLRRFIRFGKLDFTTNNIKYSLLDELTMDLMVGMLGDKASNWQALSLHILVDITEVLKQDIDRPWKEYLFAAINDRTTVSSCPPTDSLEHEHISEFFNLSECDIVAAAAAARLKKLKRKARRKRTVLNETPAFLTPHAPMLLS</sequence>
<dbReference type="EMBL" id="ML994612">
    <property type="protein sequence ID" value="KAF2193951.1"/>
    <property type="molecule type" value="Genomic_DNA"/>
</dbReference>
<name>A0A6A6ERN7_9PEZI</name>
<dbReference type="AlphaFoldDB" id="A0A6A6ERN7"/>
<evidence type="ECO:0000256" key="1">
    <source>
        <dbReference type="SAM" id="MobiDB-lite"/>
    </source>
</evidence>
<feature type="region of interest" description="Disordered" evidence="1">
    <location>
        <begin position="58"/>
        <end position="90"/>
    </location>
</feature>
<keyword evidence="3" id="KW-1185">Reference proteome</keyword>
<evidence type="ECO:0000313" key="3">
    <source>
        <dbReference type="Proteomes" id="UP000800200"/>
    </source>
</evidence>
<accession>A0A6A6ERN7</accession>
<gene>
    <name evidence="2" type="ORF">K469DRAFT_782338</name>
</gene>
<proteinExistence type="predicted"/>
<evidence type="ECO:0000313" key="2">
    <source>
        <dbReference type="EMBL" id="KAF2193951.1"/>
    </source>
</evidence>
<reference evidence="2" key="1">
    <citation type="journal article" date="2020" name="Stud. Mycol.">
        <title>101 Dothideomycetes genomes: a test case for predicting lifestyles and emergence of pathogens.</title>
        <authorList>
            <person name="Haridas S."/>
            <person name="Albert R."/>
            <person name="Binder M."/>
            <person name="Bloem J."/>
            <person name="Labutti K."/>
            <person name="Salamov A."/>
            <person name="Andreopoulos B."/>
            <person name="Baker S."/>
            <person name="Barry K."/>
            <person name="Bills G."/>
            <person name="Bluhm B."/>
            <person name="Cannon C."/>
            <person name="Castanera R."/>
            <person name="Culley D."/>
            <person name="Daum C."/>
            <person name="Ezra D."/>
            <person name="Gonzalez J."/>
            <person name="Henrissat B."/>
            <person name="Kuo A."/>
            <person name="Liang C."/>
            <person name="Lipzen A."/>
            <person name="Lutzoni F."/>
            <person name="Magnuson J."/>
            <person name="Mondo S."/>
            <person name="Nolan M."/>
            <person name="Ohm R."/>
            <person name="Pangilinan J."/>
            <person name="Park H.-J."/>
            <person name="Ramirez L."/>
            <person name="Alfaro M."/>
            <person name="Sun H."/>
            <person name="Tritt A."/>
            <person name="Yoshinaga Y."/>
            <person name="Zwiers L.-H."/>
            <person name="Turgeon B."/>
            <person name="Goodwin S."/>
            <person name="Spatafora J."/>
            <person name="Crous P."/>
            <person name="Grigoriev I."/>
        </authorList>
    </citation>
    <scope>NUCLEOTIDE SEQUENCE</scope>
    <source>
        <strain evidence="2">CBS 207.26</strain>
    </source>
</reference>
<dbReference type="Proteomes" id="UP000800200">
    <property type="component" value="Unassembled WGS sequence"/>
</dbReference>